<keyword evidence="2" id="KW-1185">Reference proteome</keyword>
<organism evidence="1 2">
    <name type="scientific">Avena sativa</name>
    <name type="common">Oat</name>
    <dbReference type="NCBI Taxonomy" id="4498"/>
    <lineage>
        <taxon>Eukaryota</taxon>
        <taxon>Viridiplantae</taxon>
        <taxon>Streptophyta</taxon>
        <taxon>Embryophyta</taxon>
        <taxon>Tracheophyta</taxon>
        <taxon>Spermatophyta</taxon>
        <taxon>Magnoliopsida</taxon>
        <taxon>Liliopsida</taxon>
        <taxon>Poales</taxon>
        <taxon>Poaceae</taxon>
        <taxon>BOP clade</taxon>
        <taxon>Pooideae</taxon>
        <taxon>Poodae</taxon>
        <taxon>Poeae</taxon>
        <taxon>Poeae Chloroplast Group 1 (Aveneae type)</taxon>
        <taxon>Aveninae</taxon>
        <taxon>Avena</taxon>
    </lineage>
</organism>
<evidence type="ECO:0000313" key="2">
    <source>
        <dbReference type="Proteomes" id="UP001732700"/>
    </source>
</evidence>
<proteinExistence type="predicted"/>
<dbReference type="Proteomes" id="UP001732700">
    <property type="component" value="Chromosome 6D"/>
</dbReference>
<reference evidence="1" key="1">
    <citation type="submission" date="2021-05" db="EMBL/GenBank/DDBJ databases">
        <authorList>
            <person name="Scholz U."/>
            <person name="Mascher M."/>
            <person name="Fiebig A."/>
        </authorList>
    </citation>
    <scope>NUCLEOTIDE SEQUENCE [LARGE SCALE GENOMIC DNA]</scope>
</reference>
<dbReference type="EnsemblPlants" id="AVESA.00010b.r2.6DG1182890.1">
    <property type="protein sequence ID" value="AVESA.00010b.r2.6DG1182890.1.CDS"/>
    <property type="gene ID" value="AVESA.00010b.r2.6DG1182890"/>
</dbReference>
<accession>A0ACD5ZKS8</accession>
<protein>
    <submittedName>
        <fullName evidence="1">Uncharacterized protein</fullName>
    </submittedName>
</protein>
<name>A0ACD5ZKS8_AVESA</name>
<reference evidence="1" key="2">
    <citation type="submission" date="2025-09" db="UniProtKB">
        <authorList>
            <consortium name="EnsemblPlants"/>
        </authorList>
    </citation>
    <scope>IDENTIFICATION</scope>
</reference>
<sequence>MMIGGGSGMGGGVAASRVPTWRERENNRRRERRRRAITAKIFSGLRSFGNYTLPKHCDNNEVLKALADEAGWTVEADGTTYRKGCKPPAVVRTAPGSPSAGSQQVSPRASFRSSSSSHITLGGGGGGYYGGLEGSSLSPWLNNFSSGPSFGSSYFDGGSLSAPVTPQSGSPPRLPRLKVGGWGEYQYPPAVHAQPPWVPRGYDYSLPSSRPSSPRFGAVAAPDPNWLSGFSISSAGPASPTRRNRMSHPPNPFGAAFRSFVPRSAAATAPNTRVHTPVQSGNCSPVAEEDEVPMSHSMVHNFGFGGEDGAVMAWEGERIEEELDDDELELRLGSKKTRAA</sequence>
<evidence type="ECO:0000313" key="1">
    <source>
        <dbReference type="EnsemblPlants" id="AVESA.00010b.r2.6DG1182890.1.CDS"/>
    </source>
</evidence>